<protein>
    <submittedName>
        <fullName evidence="2">Uncharacterized protein</fullName>
    </submittedName>
</protein>
<feature type="region of interest" description="Disordered" evidence="1">
    <location>
        <begin position="75"/>
        <end position="94"/>
    </location>
</feature>
<dbReference type="EMBL" id="MU839829">
    <property type="protein sequence ID" value="KAK1758638.1"/>
    <property type="molecule type" value="Genomic_DNA"/>
</dbReference>
<evidence type="ECO:0000256" key="1">
    <source>
        <dbReference type="SAM" id="MobiDB-lite"/>
    </source>
</evidence>
<evidence type="ECO:0000313" key="2">
    <source>
        <dbReference type="EMBL" id="KAK1758638.1"/>
    </source>
</evidence>
<dbReference type="Proteomes" id="UP001239445">
    <property type="component" value="Unassembled WGS sequence"/>
</dbReference>
<gene>
    <name evidence="2" type="ORF">QBC47DRAFT_147687</name>
</gene>
<accession>A0AAJ0FCS0</accession>
<proteinExistence type="predicted"/>
<organism evidence="2 3">
    <name type="scientific">Echria macrotheca</name>
    <dbReference type="NCBI Taxonomy" id="438768"/>
    <lineage>
        <taxon>Eukaryota</taxon>
        <taxon>Fungi</taxon>
        <taxon>Dikarya</taxon>
        <taxon>Ascomycota</taxon>
        <taxon>Pezizomycotina</taxon>
        <taxon>Sordariomycetes</taxon>
        <taxon>Sordariomycetidae</taxon>
        <taxon>Sordariales</taxon>
        <taxon>Schizotheciaceae</taxon>
        <taxon>Echria</taxon>
    </lineage>
</organism>
<evidence type="ECO:0000313" key="3">
    <source>
        <dbReference type="Proteomes" id="UP001239445"/>
    </source>
</evidence>
<sequence>MLLLPIRKHGGAMGLSAAEDPRRPNAASLDLPTISGGQTFEIWALRGRRHPVLWPLAPSLARSVSNTVSCLPTRHCPMSPGPRPTRDTESGTHVSVAWPSTPALARKGRDFLSAIFLGHADATGHLPGRASPAGRERWSVCAVWPRKPCPSSLSRTLWSFGNRGPLESGLADLRRAATLISAVSNAHPWPRWLCCDRILELILCRSSCRLVKTAISKQVLVRILRLTRLDGVSRSFLICRAP</sequence>
<reference evidence="2" key="1">
    <citation type="submission" date="2023-06" db="EMBL/GenBank/DDBJ databases">
        <title>Genome-scale phylogeny and comparative genomics of the fungal order Sordariales.</title>
        <authorList>
            <consortium name="Lawrence Berkeley National Laboratory"/>
            <person name="Hensen N."/>
            <person name="Bonometti L."/>
            <person name="Westerberg I."/>
            <person name="Brannstrom I.O."/>
            <person name="Guillou S."/>
            <person name="Cros-Aarteil S."/>
            <person name="Calhoun S."/>
            <person name="Haridas S."/>
            <person name="Kuo A."/>
            <person name="Mondo S."/>
            <person name="Pangilinan J."/>
            <person name="Riley R."/>
            <person name="Labutti K."/>
            <person name="Andreopoulos B."/>
            <person name="Lipzen A."/>
            <person name="Chen C."/>
            <person name="Yanf M."/>
            <person name="Daum C."/>
            <person name="Ng V."/>
            <person name="Clum A."/>
            <person name="Steindorff A."/>
            <person name="Ohm R."/>
            <person name="Martin F."/>
            <person name="Silar P."/>
            <person name="Natvig D."/>
            <person name="Lalanne C."/>
            <person name="Gautier V."/>
            <person name="Ament-Velasquez S.L."/>
            <person name="Kruys A."/>
            <person name="Hutchinson M.I."/>
            <person name="Powell A.J."/>
            <person name="Barry K."/>
            <person name="Miller A.N."/>
            <person name="Grigoriev I.V."/>
            <person name="Debuchy R."/>
            <person name="Gladieux P."/>
            <person name="Thoren M.H."/>
            <person name="Johannesson H."/>
        </authorList>
    </citation>
    <scope>NUCLEOTIDE SEQUENCE</scope>
    <source>
        <strain evidence="2">PSN4</strain>
    </source>
</reference>
<dbReference type="AlphaFoldDB" id="A0AAJ0FCS0"/>
<name>A0AAJ0FCS0_9PEZI</name>
<keyword evidence="3" id="KW-1185">Reference proteome</keyword>
<comment type="caution">
    <text evidence="2">The sequence shown here is derived from an EMBL/GenBank/DDBJ whole genome shotgun (WGS) entry which is preliminary data.</text>
</comment>